<dbReference type="SUPFAM" id="SSF143842">
    <property type="entry name" value="YwmB-like"/>
    <property type="match status" value="1"/>
</dbReference>
<dbReference type="Gene3D" id="3.30.360.40">
    <property type="entry name" value="YwmB-like"/>
    <property type="match status" value="1"/>
</dbReference>
<dbReference type="InterPro" id="IPR014794">
    <property type="entry name" value="DUF1779"/>
</dbReference>
<evidence type="ECO:0000313" key="1">
    <source>
        <dbReference type="EMBL" id="SMP26666.1"/>
    </source>
</evidence>
<dbReference type="RefSeq" id="WP_189318925.1">
    <property type="nucleotide sequence ID" value="NZ_FXTU01000005.1"/>
</dbReference>
<protein>
    <submittedName>
        <fullName evidence="1">TATA-box binding</fullName>
    </submittedName>
</protein>
<dbReference type="InterPro" id="IPR036209">
    <property type="entry name" value="YwmB-like_sf"/>
</dbReference>
<dbReference type="AlphaFoldDB" id="A0AA45WQL2"/>
<proteinExistence type="predicted"/>
<gene>
    <name evidence="1" type="ORF">SAMN06265361_105174</name>
</gene>
<dbReference type="EMBL" id="FXTU01000005">
    <property type="protein sequence ID" value="SMP26666.1"/>
    <property type="molecule type" value="Genomic_DNA"/>
</dbReference>
<dbReference type="Proteomes" id="UP001157946">
    <property type="component" value="Unassembled WGS sequence"/>
</dbReference>
<evidence type="ECO:0000313" key="2">
    <source>
        <dbReference type="Proteomes" id="UP001157946"/>
    </source>
</evidence>
<sequence length="243" mass="27031">MKNLRRIEWGLLIVLSLLLQGAQMQPIEPEQRLLAALHTLNVQPEAFTLHHGGRLRQAVQAQQLEDWVQRLSHGLGTGNVHKTVGRDGVKYTAVDQRYGNTVIKFIVIHDRLGDKYVTPYVSLQLMGRGVPTQSFQALKRRCTRLLQSYGIIADYHFSIRGRTLNVTTGLAQYAQKVLTLLGAREVEGMRTDRTVSLSARSPVLPAGIETGRGSMNLQVAARMDSVRPAVVLTIGTPIITIEY</sequence>
<reference evidence="1" key="1">
    <citation type="submission" date="2017-05" db="EMBL/GenBank/DDBJ databases">
        <authorList>
            <person name="Varghese N."/>
            <person name="Submissions S."/>
        </authorList>
    </citation>
    <scope>NUCLEOTIDE SEQUENCE</scope>
    <source>
        <strain evidence="1">DSM 45262</strain>
    </source>
</reference>
<comment type="caution">
    <text evidence="1">The sequence shown here is derived from an EMBL/GenBank/DDBJ whole genome shotgun (WGS) entry which is preliminary data.</text>
</comment>
<accession>A0AA45WQL2</accession>
<keyword evidence="2" id="KW-1185">Reference proteome</keyword>
<name>A0AA45WQL2_9BACL</name>
<organism evidence="1 2">
    <name type="scientific">Laceyella tengchongensis</name>
    <dbReference type="NCBI Taxonomy" id="574699"/>
    <lineage>
        <taxon>Bacteria</taxon>
        <taxon>Bacillati</taxon>
        <taxon>Bacillota</taxon>
        <taxon>Bacilli</taxon>
        <taxon>Bacillales</taxon>
        <taxon>Thermoactinomycetaceae</taxon>
        <taxon>Laceyella</taxon>
    </lineage>
</organism>
<dbReference type="Pfam" id="PF08680">
    <property type="entry name" value="DUF1779"/>
    <property type="match status" value="1"/>
</dbReference>